<dbReference type="PANTHER" id="PTHR43553">
    <property type="entry name" value="HEAVY METAL TRANSPORTER"/>
    <property type="match status" value="1"/>
</dbReference>
<evidence type="ECO:0000256" key="4">
    <source>
        <dbReference type="ARBA" id="ARBA00022840"/>
    </source>
</evidence>
<gene>
    <name evidence="7" type="ORF">K7B10_27285</name>
</gene>
<organism evidence="7 8">
    <name type="scientific">Streptomyces flavotricini</name>
    <dbReference type="NCBI Taxonomy" id="66888"/>
    <lineage>
        <taxon>Bacteria</taxon>
        <taxon>Bacillati</taxon>
        <taxon>Actinomycetota</taxon>
        <taxon>Actinomycetes</taxon>
        <taxon>Kitasatosporales</taxon>
        <taxon>Streptomycetaceae</taxon>
        <taxon>Streptomyces</taxon>
    </lineage>
</organism>
<feature type="compositionally biased region" description="Low complexity" evidence="5">
    <location>
        <begin position="645"/>
        <end position="665"/>
    </location>
</feature>
<feature type="domain" description="ABC transporter" evidence="6">
    <location>
        <begin position="2"/>
        <end position="243"/>
    </location>
</feature>
<protein>
    <submittedName>
        <fullName evidence="7">ABC transporter ATP-binding protein</fullName>
    </submittedName>
</protein>
<dbReference type="PROSITE" id="PS00211">
    <property type="entry name" value="ABC_TRANSPORTER_1"/>
    <property type="match status" value="1"/>
</dbReference>
<keyword evidence="4 7" id="KW-0067">ATP-binding</keyword>
<dbReference type="RefSeq" id="WP_229340075.1">
    <property type="nucleotide sequence ID" value="NZ_JAINUL010000001.1"/>
</dbReference>
<dbReference type="EMBL" id="JAINUL010000001">
    <property type="protein sequence ID" value="MCC0098404.1"/>
    <property type="molecule type" value="Genomic_DNA"/>
</dbReference>
<evidence type="ECO:0000259" key="6">
    <source>
        <dbReference type="PROSITE" id="PS50893"/>
    </source>
</evidence>
<keyword evidence="8" id="KW-1185">Reference proteome</keyword>
<keyword evidence="3" id="KW-0547">Nucleotide-binding</keyword>
<proteinExistence type="inferred from homology"/>
<dbReference type="Gene3D" id="3.40.50.300">
    <property type="entry name" value="P-loop containing nucleotide triphosphate hydrolases"/>
    <property type="match status" value="2"/>
</dbReference>
<dbReference type="CDD" id="cd03225">
    <property type="entry name" value="ABC_cobalt_CbiO_domain1"/>
    <property type="match status" value="1"/>
</dbReference>
<name>A0ABS8EBX3_9ACTN</name>
<feature type="domain" description="ABC transporter" evidence="6">
    <location>
        <begin position="398"/>
        <end position="626"/>
    </location>
</feature>
<dbReference type="SMART" id="SM00382">
    <property type="entry name" value="AAA"/>
    <property type="match status" value="2"/>
</dbReference>
<dbReference type="InterPro" id="IPR050095">
    <property type="entry name" value="ECF_ABC_transporter_ATP-bd"/>
</dbReference>
<dbReference type="Pfam" id="PF00005">
    <property type="entry name" value="ABC_tran"/>
    <property type="match status" value="2"/>
</dbReference>
<evidence type="ECO:0000256" key="3">
    <source>
        <dbReference type="ARBA" id="ARBA00022741"/>
    </source>
</evidence>
<evidence type="ECO:0000256" key="5">
    <source>
        <dbReference type="SAM" id="MobiDB-lite"/>
    </source>
</evidence>
<accession>A0ABS8EBX3</accession>
<sequence length="674" mass="68941">MIRFEQVSVTYDGAAQPTLRDVDLVIPEGELTLLVGPSGVGKSTLLGAVCGLVPHFTGGTLRGRVTVDGRDTRTHKPRELADVVGTVGQDPLAHFVTDVVEDELAYGMESLGLAPAVMRRRVEETLDLLGLNELRDRPIATLSGGQRQRVAIGSVLTPHPKVLVLDEPTSALDPAAAEEVLAVLQRLVHDLGTTVLLAEHRLERVVQYADQVLLVPSPGAAPVLGSPSEIMAVSPVHPPVVALGRLAGWFPPPLSVRDARRHAATLLTRLPMAPPPAPAATPAHPASVAPTARPVPAPAAPAEPDRPAHPTSPPAGSPAGSGESGSGESGSGESGSGESGSGSGASGSGKGRGGEEAPRSGPVPGAGLLARLLRRGKPTPGPETGPGAATATPAEPVARLSSVSLRRGRAEVLHGIDLCVAAGETIALMGRNGAGKSTLLATLVGTLAPTTGTVTVRGRTPHRTAPQEMVRRVGLVPQEPRDLLYADTVAAECSAADSDAGAAPGTCRELVSSLLPDVPDDTHPRDLSEGQRLALALALVLAGRPALLLLDEPTRGLDYAAKARLIEILRALAADGHAIVLATHDVELAAELAHRVVILAGGEIVADGPTAEVVVSSPAFAPQVAKVLAPAHWLTVTQVAKALTGAAPRAQAEPRARAGAAPQAEDTPRAEDTP</sequence>
<dbReference type="InterPro" id="IPR003593">
    <property type="entry name" value="AAA+_ATPase"/>
</dbReference>
<comment type="caution">
    <text evidence="7">The sequence shown here is derived from an EMBL/GenBank/DDBJ whole genome shotgun (WGS) entry which is preliminary data.</text>
</comment>
<dbReference type="GO" id="GO:0005524">
    <property type="term" value="F:ATP binding"/>
    <property type="evidence" value="ECO:0007669"/>
    <property type="project" value="UniProtKB-KW"/>
</dbReference>
<reference evidence="7 8" key="1">
    <citation type="submission" date="2021-08" db="EMBL/GenBank/DDBJ databases">
        <title>Genomic Architecture of Streptomyces flavotricini NGL1 and Streptomyces erythrochromogenes HMS4 With Differential Plant Beneficial attributes and laccase production capabilities.</title>
        <authorList>
            <person name="Salwan R."/>
            <person name="Kaur R."/>
            <person name="Sharma V."/>
        </authorList>
    </citation>
    <scope>NUCLEOTIDE SEQUENCE [LARGE SCALE GENOMIC DNA]</scope>
    <source>
        <strain evidence="7 8">NGL1</strain>
    </source>
</reference>
<keyword evidence="2" id="KW-0813">Transport</keyword>
<evidence type="ECO:0000313" key="7">
    <source>
        <dbReference type="EMBL" id="MCC0098404.1"/>
    </source>
</evidence>
<dbReference type="InterPro" id="IPR027417">
    <property type="entry name" value="P-loop_NTPase"/>
</dbReference>
<feature type="region of interest" description="Disordered" evidence="5">
    <location>
        <begin position="270"/>
        <end position="395"/>
    </location>
</feature>
<dbReference type="InterPro" id="IPR003439">
    <property type="entry name" value="ABC_transporter-like_ATP-bd"/>
</dbReference>
<evidence type="ECO:0000256" key="1">
    <source>
        <dbReference type="ARBA" id="ARBA00005417"/>
    </source>
</evidence>
<feature type="compositionally biased region" description="Low complexity" evidence="5">
    <location>
        <begin position="385"/>
        <end position="395"/>
    </location>
</feature>
<feature type="region of interest" description="Disordered" evidence="5">
    <location>
        <begin position="645"/>
        <end position="674"/>
    </location>
</feature>
<comment type="similarity">
    <text evidence="1">Belongs to the ABC transporter superfamily.</text>
</comment>
<dbReference type="SUPFAM" id="SSF52540">
    <property type="entry name" value="P-loop containing nucleoside triphosphate hydrolases"/>
    <property type="match status" value="2"/>
</dbReference>
<evidence type="ECO:0000313" key="8">
    <source>
        <dbReference type="Proteomes" id="UP001520654"/>
    </source>
</evidence>
<feature type="compositionally biased region" description="Low complexity" evidence="5">
    <location>
        <begin position="280"/>
        <end position="292"/>
    </location>
</feature>
<feature type="compositionally biased region" description="Gly residues" evidence="5">
    <location>
        <begin position="322"/>
        <end position="351"/>
    </location>
</feature>
<evidence type="ECO:0000256" key="2">
    <source>
        <dbReference type="ARBA" id="ARBA00022448"/>
    </source>
</evidence>
<dbReference type="InterPro" id="IPR015856">
    <property type="entry name" value="ABC_transpr_CbiO/EcfA_su"/>
</dbReference>
<dbReference type="InterPro" id="IPR017871">
    <property type="entry name" value="ABC_transporter-like_CS"/>
</dbReference>
<dbReference type="Proteomes" id="UP001520654">
    <property type="component" value="Unassembled WGS sequence"/>
</dbReference>
<dbReference type="PROSITE" id="PS50893">
    <property type="entry name" value="ABC_TRANSPORTER_2"/>
    <property type="match status" value="2"/>
</dbReference>